<evidence type="ECO:0000259" key="1">
    <source>
        <dbReference type="Pfam" id="PF04480"/>
    </source>
</evidence>
<accession>A0A1F5PYI3</accession>
<dbReference type="InterPro" id="IPR047216">
    <property type="entry name" value="Endonuclease_DUF559_bact"/>
</dbReference>
<dbReference type="Gene3D" id="3.40.960.10">
    <property type="entry name" value="VSR Endonuclease"/>
    <property type="match status" value="1"/>
</dbReference>
<protein>
    <recommendedName>
        <fullName evidence="1">DUF559 domain-containing protein</fullName>
    </recommendedName>
</protein>
<dbReference type="EMBL" id="MFFB01000007">
    <property type="protein sequence ID" value="OGE94907.1"/>
    <property type="molecule type" value="Genomic_DNA"/>
</dbReference>
<dbReference type="Pfam" id="PF04480">
    <property type="entry name" value="DUF559"/>
    <property type="match status" value="1"/>
</dbReference>
<dbReference type="SUPFAM" id="SSF52980">
    <property type="entry name" value="Restriction endonuclease-like"/>
    <property type="match status" value="1"/>
</dbReference>
<proteinExistence type="predicted"/>
<evidence type="ECO:0000313" key="3">
    <source>
        <dbReference type="Proteomes" id="UP000177281"/>
    </source>
</evidence>
<comment type="caution">
    <text evidence="2">The sequence shown here is derived from an EMBL/GenBank/DDBJ whole genome shotgun (WGS) entry which is preliminary data.</text>
</comment>
<dbReference type="PANTHER" id="PTHR38590">
    <property type="entry name" value="BLL0828 PROTEIN"/>
    <property type="match status" value="1"/>
</dbReference>
<name>A0A1F5PYI3_9BACT</name>
<dbReference type="InterPro" id="IPR011335">
    <property type="entry name" value="Restrct_endonuc-II-like"/>
</dbReference>
<dbReference type="Proteomes" id="UP000177281">
    <property type="component" value="Unassembled WGS sequence"/>
</dbReference>
<dbReference type="STRING" id="1817841.A3B10_03935"/>
<dbReference type="AlphaFoldDB" id="A0A1F5PYI3"/>
<feature type="domain" description="DUF559" evidence="1">
    <location>
        <begin position="9"/>
        <end position="118"/>
    </location>
</feature>
<reference evidence="2 3" key="1">
    <citation type="journal article" date="2016" name="Nat. Commun.">
        <title>Thousands of microbial genomes shed light on interconnected biogeochemical processes in an aquifer system.</title>
        <authorList>
            <person name="Anantharaman K."/>
            <person name="Brown C.T."/>
            <person name="Hug L.A."/>
            <person name="Sharon I."/>
            <person name="Castelle C.J."/>
            <person name="Probst A.J."/>
            <person name="Thomas B.C."/>
            <person name="Singh A."/>
            <person name="Wilkins M.J."/>
            <person name="Karaoz U."/>
            <person name="Brodie E.L."/>
            <person name="Williams K.H."/>
            <person name="Hubbard S.S."/>
            <person name="Banfield J.F."/>
        </authorList>
    </citation>
    <scope>NUCLEOTIDE SEQUENCE [LARGE SCALE GENOMIC DNA]</scope>
</reference>
<dbReference type="InterPro" id="IPR007569">
    <property type="entry name" value="DUF559"/>
</dbReference>
<dbReference type="PANTHER" id="PTHR38590:SF1">
    <property type="entry name" value="BLL0828 PROTEIN"/>
    <property type="match status" value="1"/>
</dbReference>
<dbReference type="CDD" id="cd01038">
    <property type="entry name" value="Endonuclease_DUF559"/>
    <property type="match status" value="1"/>
</dbReference>
<evidence type="ECO:0000313" key="2">
    <source>
        <dbReference type="EMBL" id="OGE94907.1"/>
    </source>
</evidence>
<organism evidence="2 3">
    <name type="scientific">Candidatus Doudnabacteria bacterium RIFCSPLOWO2_01_FULL_44_21</name>
    <dbReference type="NCBI Taxonomy" id="1817841"/>
    <lineage>
        <taxon>Bacteria</taxon>
        <taxon>Candidatus Doudnaibacteriota</taxon>
    </lineage>
</organism>
<sequence length="119" mass="14333">MPYLYNSQRLKLRRKSFRNNMPQSEQVLWYYLKGKNLKDYKFRRQYSVGKYILDFFCPKLRLAIELDGDSHFIDDRAKVYDKNRQKFLSSQNITVIRFTNTEISESIDGVIDKISKHLP</sequence>
<gene>
    <name evidence="2" type="ORF">A3B10_03935</name>
</gene>